<comment type="caution">
    <text evidence="2">The sequence shown here is derived from an EMBL/GenBank/DDBJ whole genome shotgun (WGS) entry which is preliminary data.</text>
</comment>
<reference evidence="2 3" key="1">
    <citation type="journal article" date="2023" name="Commun. Biol.">
        <title>Reorganization of the ancestral sex-determining regions during the evolution of trioecy in Pleodorina starrii.</title>
        <authorList>
            <person name="Takahashi K."/>
            <person name="Suzuki S."/>
            <person name="Kawai-Toyooka H."/>
            <person name="Yamamoto K."/>
            <person name="Hamaji T."/>
            <person name="Ootsuki R."/>
            <person name="Yamaguchi H."/>
            <person name="Kawachi M."/>
            <person name="Higashiyama T."/>
            <person name="Nozaki H."/>
        </authorList>
    </citation>
    <scope>NUCLEOTIDE SEQUENCE [LARGE SCALE GENOMIC DNA]</scope>
    <source>
        <strain evidence="2 3">NIES-4479</strain>
    </source>
</reference>
<sequence length="245" mass="24408">MDLILGGLVPGNFASACSWAARPVSNPYPLGRPNPDPGTWHQCGAAAARLGFRPAGRLEGHHRGSTPAGGSGRRLAPPPPRVQHADWRARRNSTLTSAGPTAAARLHAGPRPGDPRATGAAGAANSHDAAAAAGTAETPPGGLGTGAAGAANSHDAAAAAGDSHAKKRSDHTGVSLATGAEVTHADGDSVSCCRGPTDIGCAGLQRHQSCKGIQNPTHDISTSIMDAIAADLGTPITIVNISALR</sequence>
<feature type="compositionally biased region" description="Low complexity" evidence="1">
    <location>
        <begin position="109"/>
        <end position="140"/>
    </location>
</feature>
<keyword evidence="3" id="KW-1185">Reference proteome</keyword>
<protein>
    <submittedName>
        <fullName evidence="2">Uncharacterized protein</fullName>
    </submittedName>
</protein>
<dbReference type="EMBL" id="BRXU01000049">
    <property type="protein sequence ID" value="GLC61682.1"/>
    <property type="molecule type" value="Genomic_DNA"/>
</dbReference>
<dbReference type="AlphaFoldDB" id="A0A9W6C0L2"/>
<evidence type="ECO:0000256" key="1">
    <source>
        <dbReference type="SAM" id="MobiDB-lite"/>
    </source>
</evidence>
<evidence type="ECO:0000313" key="3">
    <source>
        <dbReference type="Proteomes" id="UP001165080"/>
    </source>
</evidence>
<gene>
    <name evidence="2" type="primary">PLESTBF000919</name>
    <name evidence="2" type="ORF">PLESTB_001790800</name>
</gene>
<organism evidence="2 3">
    <name type="scientific">Pleodorina starrii</name>
    <dbReference type="NCBI Taxonomy" id="330485"/>
    <lineage>
        <taxon>Eukaryota</taxon>
        <taxon>Viridiplantae</taxon>
        <taxon>Chlorophyta</taxon>
        <taxon>core chlorophytes</taxon>
        <taxon>Chlorophyceae</taxon>
        <taxon>CS clade</taxon>
        <taxon>Chlamydomonadales</taxon>
        <taxon>Volvocaceae</taxon>
        <taxon>Pleodorina</taxon>
    </lineage>
</organism>
<evidence type="ECO:0000313" key="2">
    <source>
        <dbReference type="EMBL" id="GLC61682.1"/>
    </source>
</evidence>
<feature type="region of interest" description="Disordered" evidence="1">
    <location>
        <begin position="56"/>
        <end position="172"/>
    </location>
</feature>
<name>A0A9W6C0L2_9CHLO</name>
<dbReference type="Proteomes" id="UP001165080">
    <property type="component" value="Unassembled WGS sequence"/>
</dbReference>
<accession>A0A9W6C0L2</accession>
<proteinExistence type="predicted"/>
<feature type="compositionally biased region" description="Low complexity" evidence="1">
    <location>
        <begin position="148"/>
        <end position="162"/>
    </location>
</feature>